<organism evidence="4 5">
    <name type="scientific">Paenibacillus enshidis</name>
    <dbReference type="NCBI Taxonomy" id="1458439"/>
    <lineage>
        <taxon>Bacteria</taxon>
        <taxon>Bacillati</taxon>
        <taxon>Bacillota</taxon>
        <taxon>Bacilli</taxon>
        <taxon>Bacillales</taxon>
        <taxon>Paenibacillaceae</taxon>
        <taxon>Paenibacillus</taxon>
    </lineage>
</organism>
<evidence type="ECO:0000313" key="5">
    <source>
        <dbReference type="Proteomes" id="UP001580346"/>
    </source>
</evidence>
<gene>
    <name evidence="4" type="ORF">ACE41H_23815</name>
</gene>
<feature type="region of interest" description="Disordered" evidence="1">
    <location>
        <begin position="606"/>
        <end position="666"/>
    </location>
</feature>
<dbReference type="InterPro" id="IPR044016">
    <property type="entry name" value="Big_13"/>
</dbReference>
<comment type="caution">
    <text evidence="4">The sequence shown here is derived from an EMBL/GenBank/DDBJ whole genome shotgun (WGS) entry which is preliminary data.</text>
</comment>
<feature type="domain" description="SLH" evidence="3">
    <location>
        <begin position="866"/>
        <end position="926"/>
    </location>
</feature>
<protein>
    <submittedName>
        <fullName evidence="4">S-layer homology domain-containing protein</fullName>
    </submittedName>
</protein>
<dbReference type="Gene3D" id="2.60.40.10">
    <property type="entry name" value="Immunoglobulins"/>
    <property type="match status" value="1"/>
</dbReference>
<dbReference type="Pfam" id="PF07554">
    <property type="entry name" value="FIVAR"/>
    <property type="match status" value="1"/>
</dbReference>
<dbReference type="InterPro" id="IPR025883">
    <property type="entry name" value="Cadherin-like_domain"/>
</dbReference>
<feature type="domain" description="SLH" evidence="3">
    <location>
        <begin position="927"/>
        <end position="990"/>
    </location>
</feature>
<evidence type="ECO:0000313" key="4">
    <source>
        <dbReference type="EMBL" id="MFB5269786.1"/>
    </source>
</evidence>
<dbReference type="PANTHER" id="PTHR43308">
    <property type="entry name" value="OUTER MEMBRANE PROTEIN ALPHA-RELATED"/>
    <property type="match status" value="1"/>
</dbReference>
<dbReference type="Proteomes" id="UP001580346">
    <property type="component" value="Unassembled WGS sequence"/>
</dbReference>
<feature type="compositionally biased region" description="Polar residues" evidence="1">
    <location>
        <begin position="648"/>
        <end position="666"/>
    </location>
</feature>
<evidence type="ECO:0000256" key="1">
    <source>
        <dbReference type="SAM" id="MobiDB-lite"/>
    </source>
</evidence>
<dbReference type="InterPro" id="IPR013783">
    <property type="entry name" value="Ig-like_fold"/>
</dbReference>
<dbReference type="InterPro" id="IPR051465">
    <property type="entry name" value="Cell_Envelope_Struct_Comp"/>
</dbReference>
<proteinExistence type="predicted"/>
<keyword evidence="2" id="KW-0732">Signal</keyword>
<dbReference type="Gene3D" id="1.20.1270.70">
    <property type="entry name" value="Designed single chain three-helix bundle"/>
    <property type="match status" value="1"/>
</dbReference>
<feature type="signal peptide" evidence="2">
    <location>
        <begin position="1"/>
        <end position="33"/>
    </location>
</feature>
<name>A0ABV5B2Z7_9BACL</name>
<dbReference type="RefSeq" id="WP_375358055.1">
    <property type="nucleotide sequence ID" value="NZ_JBHHMI010000040.1"/>
</dbReference>
<reference evidence="4 5" key="1">
    <citation type="submission" date="2024-09" db="EMBL/GenBank/DDBJ databases">
        <title>Paenibacillus zeirhizospherea sp. nov., isolated from surface of the maize (Zea mays) roots in a horticulture field, Hungary.</title>
        <authorList>
            <person name="Marton D."/>
            <person name="Farkas M."/>
            <person name="Bedics A."/>
            <person name="Toth E."/>
            <person name="Tancsics A."/>
            <person name="Boka K."/>
            <person name="Maroti G."/>
            <person name="Kriszt B."/>
            <person name="Cserhati M."/>
        </authorList>
    </citation>
    <scope>NUCLEOTIDE SEQUENCE [LARGE SCALE GENOMIC DNA]</scope>
    <source>
        <strain evidence="4 5">KCTC 33519</strain>
    </source>
</reference>
<sequence>MVVKLRDHKKKLSLPLSILIAAQTFGFAPASYAATSEVNLLANGSFEAPVFARVGWNIVNESDTSVAWKTSATDNQMEIWSRSNEGVSAYSGDQHAELNAYQESTLYQDVETTPGQVLVWHLAHRGNRGTDVMKLQVGAPGDFTQPSGETTLSAPEISGANITYTKTNSSGTSTLTSPYSNSFTMTDGNTEWGYYTGYYVVPEGQTTTRFAFTAVSSAGGGANVGNFLDDVFFGTAGAPPVATDVSITGTTEAGQTLTGSYTYSDEDGDVESVTGSVYQWYSGSKSDGSDKTPIDGATDLTYAITDAEIGKYLFFEVTPKAQTGMPSGVSVVSPGLAIVDKRALKEEIDLFDSLTETNYTPESWTEYKEKLDAAKAVFENPDALQAEVDRVLEALKAAKEQLKPRVEIAGPSDELVSVANPEFKGVADPEAKVTVELKDENGNVIETREVEVDSNGNWNFLPSAELPDGKYTVEVTAVKDGKTTTASKTIVVDTSKTSHLVGLELTGADGNPVGLSPAFTENTLNYTATTATYSVYLTPTLDSIAGLDPNAKIEISFNNGEWFDAASGAATDDLPLNEGKNTIQVKVTVNGRETLYTLTIFRGTTVVDDNDDDDDDDNNSNSGGGGGTTSPTTPATPEAPKADLDVTLNGNENPFATGTTSTSNGRTITSAKVDQDKLIGAVSQGTGQDLVIHSPNEGDMTVEGLSADTLKKLSDKGASLEISNLLAIYPIPVGKMNLSAVADQLGNADLSDIAVRIDIKRASEDVIASAKSKAAAEGYELLVDPVDLDLTFSNGGQTVRAGQLNGYAVKYIALPEGVDPNRITTGVVVNPDGSVYHLPTVITKINDRYFAQINDLRSSGIYSVIWNPQDFADVRTHWGKEDVNNISARLDLKGNGNNTFAPNRSVTRSEFSEIAVLGLGLMRQESPQMNFPDVPVSAWYRNAVAIADEFDIVRGYNDGNFYGDKQITREESFAIIARAYRLIQSGNAAGQDTSVLSYYKDGAKVSNWAKADVAQLIQAGIIKGNGVVLNPQGTVTRAEVTALIARLLKTTNLIDK</sequence>
<dbReference type="PROSITE" id="PS51272">
    <property type="entry name" value="SLH"/>
    <property type="match status" value="3"/>
</dbReference>
<dbReference type="InterPro" id="IPR001119">
    <property type="entry name" value="SLH_dom"/>
</dbReference>
<evidence type="ECO:0000256" key="2">
    <source>
        <dbReference type="SAM" id="SignalP"/>
    </source>
</evidence>
<dbReference type="Pfam" id="PF19077">
    <property type="entry name" value="Big_13"/>
    <property type="match status" value="1"/>
</dbReference>
<dbReference type="Pfam" id="PF00395">
    <property type="entry name" value="SLH"/>
    <property type="match status" value="3"/>
</dbReference>
<dbReference type="Gene3D" id="2.60.40.2700">
    <property type="match status" value="1"/>
</dbReference>
<feature type="compositionally biased region" description="Acidic residues" evidence="1">
    <location>
        <begin position="608"/>
        <end position="618"/>
    </location>
</feature>
<feature type="domain" description="SLH" evidence="3">
    <location>
        <begin position="996"/>
        <end position="1056"/>
    </location>
</feature>
<keyword evidence="5" id="KW-1185">Reference proteome</keyword>
<evidence type="ECO:0000259" key="3">
    <source>
        <dbReference type="PROSITE" id="PS51272"/>
    </source>
</evidence>
<dbReference type="EMBL" id="JBHHMI010000040">
    <property type="protein sequence ID" value="MFB5269786.1"/>
    <property type="molecule type" value="Genomic_DNA"/>
</dbReference>
<feature type="chain" id="PRO_5045965389" evidence="2">
    <location>
        <begin position="34"/>
        <end position="1056"/>
    </location>
</feature>
<dbReference type="Pfam" id="PF12733">
    <property type="entry name" value="Cadherin-like"/>
    <property type="match status" value="1"/>
</dbReference>
<accession>A0ABV5B2Z7</accession>